<proteinExistence type="predicted"/>
<dbReference type="AlphaFoldDB" id="A0A974BS43"/>
<evidence type="ECO:0000313" key="2">
    <source>
        <dbReference type="Proteomes" id="UP000694892"/>
    </source>
</evidence>
<gene>
    <name evidence="1" type="ORF">XELAEV_18045892mg</name>
</gene>
<name>A0A974BS43_XENLA</name>
<accession>A0A974BS43</accession>
<sequence length="72" mass="7963">MDTCRLCTSAKNDYFFMKPQQLKTEKGYSPMGAARSISPSISNTNPAVPTIDLFILYLNPAPPVCPEKPLWG</sequence>
<dbReference type="EMBL" id="CM004483">
    <property type="protein sequence ID" value="OCT59874.1"/>
    <property type="molecule type" value="Genomic_DNA"/>
</dbReference>
<evidence type="ECO:0000313" key="1">
    <source>
        <dbReference type="EMBL" id="OCT59874.1"/>
    </source>
</evidence>
<organism evidence="1 2">
    <name type="scientific">Xenopus laevis</name>
    <name type="common">African clawed frog</name>
    <dbReference type="NCBI Taxonomy" id="8355"/>
    <lineage>
        <taxon>Eukaryota</taxon>
        <taxon>Metazoa</taxon>
        <taxon>Chordata</taxon>
        <taxon>Craniata</taxon>
        <taxon>Vertebrata</taxon>
        <taxon>Euteleostomi</taxon>
        <taxon>Amphibia</taxon>
        <taxon>Batrachia</taxon>
        <taxon>Anura</taxon>
        <taxon>Pipoidea</taxon>
        <taxon>Pipidae</taxon>
        <taxon>Xenopodinae</taxon>
        <taxon>Xenopus</taxon>
        <taxon>Xenopus</taxon>
    </lineage>
</organism>
<reference evidence="2" key="1">
    <citation type="journal article" date="2016" name="Nature">
        <title>Genome evolution in the allotetraploid frog Xenopus laevis.</title>
        <authorList>
            <person name="Session A.M."/>
            <person name="Uno Y."/>
            <person name="Kwon T."/>
            <person name="Chapman J.A."/>
            <person name="Toyoda A."/>
            <person name="Takahashi S."/>
            <person name="Fukui A."/>
            <person name="Hikosaka A."/>
            <person name="Suzuki A."/>
            <person name="Kondo M."/>
            <person name="van Heeringen S.J."/>
            <person name="Quigley I."/>
            <person name="Heinz S."/>
            <person name="Ogino H."/>
            <person name="Ochi H."/>
            <person name="Hellsten U."/>
            <person name="Lyons J.B."/>
            <person name="Simakov O."/>
            <person name="Putnam N."/>
            <person name="Stites J."/>
            <person name="Kuroki Y."/>
            <person name="Tanaka T."/>
            <person name="Michiue T."/>
            <person name="Watanabe M."/>
            <person name="Bogdanovic O."/>
            <person name="Lister R."/>
            <person name="Georgiou G."/>
            <person name="Paranjpe S.S."/>
            <person name="van Kruijsbergen I."/>
            <person name="Shu S."/>
            <person name="Carlson J."/>
            <person name="Kinoshita T."/>
            <person name="Ohta Y."/>
            <person name="Mawaribuchi S."/>
            <person name="Jenkins J."/>
            <person name="Grimwood J."/>
            <person name="Schmutz J."/>
            <person name="Mitros T."/>
            <person name="Mozaffari S.V."/>
            <person name="Suzuki Y."/>
            <person name="Haramoto Y."/>
            <person name="Yamamoto T.S."/>
            <person name="Takagi C."/>
            <person name="Heald R."/>
            <person name="Miller K."/>
            <person name="Haudenschild C."/>
            <person name="Kitzman J."/>
            <person name="Nakayama T."/>
            <person name="Izutsu Y."/>
            <person name="Robert J."/>
            <person name="Fortriede J."/>
            <person name="Burns K."/>
            <person name="Lotay V."/>
            <person name="Karimi K."/>
            <person name="Yasuoka Y."/>
            <person name="Dichmann D.S."/>
            <person name="Flajnik M.F."/>
            <person name="Houston D.W."/>
            <person name="Shendure J."/>
            <person name="DuPasquier L."/>
            <person name="Vize P.D."/>
            <person name="Zorn A.M."/>
            <person name="Ito M."/>
            <person name="Marcotte E.M."/>
            <person name="Wallingford J.B."/>
            <person name="Ito Y."/>
            <person name="Asashima M."/>
            <person name="Ueno N."/>
            <person name="Matsuda Y."/>
            <person name="Veenstra G.J."/>
            <person name="Fujiyama A."/>
            <person name="Harland R.M."/>
            <person name="Taira M."/>
            <person name="Rokhsar D.S."/>
        </authorList>
    </citation>
    <scope>NUCLEOTIDE SEQUENCE [LARGE SCALE GENOMIC DNA]</scope>
    <source>
        <strain evidence="2">J</strain>
    </source>
</reference>
<dbReference type="Proteomes" id="UP000694892">
    <property type="component" value="Chromosome 9_10S"/>
</dbReference>
<protein>
    <submittedName>
        <fullName evidence="1">Uncharacterized protein</fullName>
    </submittedName>
</protein>